<reference evidence="1 2" key="1">
    <citation type="submission" date="2018-06" db="EMBL/GenBank/DDBJ databases">
        <authorList>
            <person name="Tortosa P."/>
        </authorList>
    </citation>
    <scope>NUCLEOTIDE SEQUENCE [LARGE SCALE GENOMIC DNA]</scope>
    <source>
        <strain evidence="1 2">MDI222</strain>
    </source>
</reference>
<accession>A0ABN5NUM0</accession>
<name>A0ABN5NUM0_9LEPT</name>
<dbReference type="EMBL" id="CP030144">
    <property type="protein sequence ID" value="AXR65633.1"/>
    <property type="molecule type" value="Genomic_DNA"/>
</dbReference>
<organism evidence="1 2">
    <name type="scientific">Leptospira mayottensis</name>
    <dbReference type="NCBI Taxonomy" id="1137606"/>
    <lineage>
        <taxon>Bacteria</taxon>
        <taxon>Pseudomonadati</taxon>
        <taxon>Spirochaetota</taxon>
        <taxon>Spirochaetia</taxon>
        <taxon>Leptospirales</taxon>
        <taxon>Leptospiraceae</taxon>
        <taxon>Leptospira</taxon>
    </lineage>
</organism>
<keyword evidence="2" id="KW-1185">Reference proteome</keyword>
<protein>
    <submittedName>
        <fullName evidence="1">Uncharacterized protein</fullName>
    </submittedName>
</protein>
<evidence type="ECO:0000313" key="2">
    <source>
        <dbReference type="Proteomes" id="UP000258889"/>
    </source>
</evidence>
<proteinExistence type="predicted"/>
<gene>
    <name evidence="1" type="ORF">DQM28_16840</name>
</gene>
<reference evidence="1 2" key="2">
    <citation type="submission" date="2018-09" db="EMBL/GenBank/DDBJ databases">
        <title>Complete Genome sequences of three Leptospira mayottensis isolates obtained from Tenrecid mammals endemic to the Malagasy region.</title>
        <authorList>
            <person name="Cordonin C."/>
            <person name="Toty C."/>
        </authorList>
    </citation>
    <scope>NUCLEOTIDE SEQUENCE [LARGE SCALE GENOMIC DNA]</scope>
    <source>
        <strain evidence="1 2">MDI222</strain>
    </source>
</reference>
<sequence length="77" mass="9007">MSKILRLNMEFAFKLTVFYFTGISKNLGACQRGAEVRKKFSASRLLRVHGISFSFCILRKVKRLMTTRHSREMVLHL</sequence>
<evidence type="ECO:0000313" key="1">
    <source>
        <dbReference type="EMBL" id="AXR65633.1"/>
    </source>
</evidence>
<dbReference type="Proteomes" id="UP000258889">
    <property type="component" value="Chromosome i"/>
</dbReference>